<dbReference type="InterPro" id="IPR010982">
    <property type="entry name" value="Lambda_DNA-bd_dom_sf"/>
</dbReference>
<organism evidence="2">
    <name type="scientific">Siphoviridae sp. ctss15</name>
    <dbReference type="NCBI Taxonomy" id="2825699"/>
    <lineage>
        <taxon>Viruses</taxon>
        <taxon>Duplodnaviria</taxon>
        <taxon>Heunggongvirae</taxon>
        <taxon>Uroviricota</taxon>
        <taxon>Caudoviricetes</taxon>
    </lineage>
</organism>
<dbReference type="Pfam" id="PF01381">
    <property type="entry name" value="HTH_3"/>
    <property type="match status" value="1"/>
</dbReference>
<proteinExistence type="predicted"/>
<name>A0A8S5TR90_9CAUD</name>
<dbReference type="Gene3D" id="1.10.260.40">
    <property type="entry name" value="lambda repressor-like DNA-binding domains"/>
    <property type="match status" value="1"/>
</dbReference>
<dbReference type="SUPFAM" id="SSF47413">
    <property type="entry name" value="lambda repressor-like DNA-binding domains"/>
    <property type="match status" value="1"/>
</dbReference>
<dbReference type="SMART" id="SM00530">
    <property type="entry name" value="HTH_XRE"/>
    <property type="match status" value="1"/>
</dbReference>
<accession>A0A8S5TR90</accession>
<sequence>MSRFVMSKTPWERCVYPALKAALEKTDYNQTTLAEATGISASNVCRYIKGDVDVTIRGLLALEDLTGMTFRELFGECEGRR</sequence>
<evidence type="ECO:0000259" key="1">
    <source>
        <dbReference type="PROSITE" id="PS50943"/>
    </source>
</evidence>
<evidence type="ECO:0000313" key="2">
    <source>
        <dbReference type="EMBL" id="DAF84696.1"/>
    </source>
</evidence>
<dbReference type="InterPro" id="IPR001387">
    <property type="entry name" value="Cro/C1-type_HTH"/>
</dbReference>
<dbReference type="PROSITE" id="PS50943">
    <property type="entry name" value="HTH_CROC1"/>
    <property type="match status" value="1"/>
</dbReference>
<dbReference type="CDD" id="cd00093">
    <property type="entry name" value="HTH_XRE"/>
    <property type="match status" value="1"/>
</dbReference>
<dbReference type="EMBL" id="BK015908">
    <property type="protein sequence ID" value="DAF84696.1"/>
    <property type="molecule type" value="Genomic_DNA"/>
</dbReference>
<dbReference type="GO" id="GO:0003677">
    <property type="term" value="F:DNA binding"/>
    <property type="evidence" value="ECO:0007669"/>
    <property type="project" value="InterPro"/>
</dbReference>
<feature type="domain" description="HTH cro/C1-type" evidence="1">
    <location>
        <begin position="19"/>
        <end position="73"/>
    </location>
</feature>
<protein>
    <submittedName>
        <fullName evidence="2">Helix-turn-helix domain protein</fullName>
    </submittedName>
</protein>
<reference evidence="2" key="1">
    <citation type="journal article" date="2021" name="Proc. Natl. Acad. Sci. U.S.A.">
        <title>A Catalog of Tens of Thousands of Viruses from Human Metagenomes Reveals Hidden Associations with Chronic Diseases.</title>
        <authorList>
            <person name="Tisza M.J."/>
            <person name="Buck C.B."/>
        </authorList>
    </citation>
    <scope>NUCLEOTIDE SEQUENCE</scope>
    <source>
        <strain evidence="2">Ctss15</strain>
    </source>
</reference>